<dbReference type="EMBL" id="MRCA01000017">
    <property type="protein sequence ID" value="OKH11555.1"/>
    <property type="molecule type" value="Genomic_DNA"/>
</dbReference>
<proteinExistence type="predicted"/>
<gene>
    <name evidence="2" type="ORF">NIES592_21160</name>
</gene>
<organism evidence="2 3">
    <name type="scientific">Fischerella major NIES-592</name>
    <dbReference type="NCBI Taxonomy" id="210994"/>
    <lineage>
        <taxon>Bacteria</taxon>
        <taxon>Bacillati</taxon>
        <taxon>Cyanobacteriota</taxon>
        <taxon>Cyanophyceae</taxon>
        <taxon>Nostocales</taxon>
        <taxon>Hapalosiphonaceae</taxon>
        <taxon>Fischerella</taxon>
    </lineage>
</organism>
<feature type="signal peptide" evidence="1">
    <location>
        <begin position="1"/>
        <end position="23"/>
    </location>
</feature>
<keyword evidence="1" id="KW-0732">Signal</keyword>
<dbReference type="Pfam" id="PF14271">
    <property type="entry name" value="DUF4359"/>
    <property type="match status" value="1"/>
</dbReference>
<dbReference type="OrthoDB" id="573423at2"/>
<protein>
    <recommendedName>
        <fullName evidence="4">DUF4359 domain-containing protein</fullName>
    </recommendedName>
</protein>
<evidence type="ECO:0000313" key="2">
    <source>
        <dbReference type="EMBL" id="OKH11555.1"/>
    </source>
</evidence>
<keyword evidence="3" id="KW-1185">Reference proteome</keyword>
<evidence type="ECO:0000313" key="3">
    <source>
        <dbReference type="Proteomes" id="UP000186391"/>
    </source>
</evidence>
<feature type="chain" id="PRO_5010526896" description="DUF4359 domain-containing protein" evidence="1">
    <location>
        <begin position="24"/>
        <end position="138"/>
    </location>
</feature>
<sequence length="138" mass="15589">MKALTIMAYVGVFGLAALGVAMAKTNPSQVEYEEYAAQRLTEYLNSNVCKKTPKFLENVIQFNCRQVVDSAQPQLREIIADSTVRQDFIVFSIYRTDLNVNSLIPALRLDSVLPSTPGYQFETLGAFNQFYTYKAEQQ</sequence>
<dbReference type="AlphaFoldDB" id="A0A1U7GU58"/>
<dbReference type="RefSeq" id="WP_062247135.1">
    <property type="nucleotide sequence ID" value="NZ_MRCA01000017.1"/>
</dbReference>
<name>A0A1U7GU58_9CYAN</name>
<reference evidence="2 3" key="1">
    <citation type="submission" date="2016-11" db="EMBL/GenBank/DDBJ databases">
        <title>Draft Genome Sequences of Nine Cyanobacterial Strains from Diverse Habitats.</title>
        <authorList>
            <person name="Zhu T."/>
            <person name="Hou S."/>
            <person name="Lu X."/>
            <person name="Hess W.R."/>
        </authorList>
    </citation>
    <scope>NUCLEOTIDE SEQUENCE [LARGE SCALE GENOMIC DNA]</scope>
    <source>
        <strain evidence="2 3">NIES-592</strain>
    </source>
</reference>
<dbReference type="Proteomes" id="UP000186391">
    <property type="component" value="Unassembled WGS sequence"/>
</dbReference>
<evidence type="ECO:0000256" key="1">
    <source>
        <dbReference type="SAM" id="SignalP"/>
    </source>
</evidence>
<comment type="caution">
    <text evidence="2">The sequence shown here is derived from an EMBL/GenBank/DDBJ whole genome shotgun (WGS) entry which is preliminary data.</text>
</comment>
<accession>A0A1U7GU58</accession>
<dbReference type="InterPro" id="IPR025578">
    <property type="entry name" value="DUF4359"/>
</dbReference>
<evidence type="ECO:0008006" key="4">
    <source>
        <dbReference type="Google" id="ProtNLM"/>
    </source>
</evidence>